<dbReference type="Proteomes" id="UP000460257">
    <property type="component" value="Unassembled WGS sequence"/>
</dbReference>
<evidence type="ECO:0000256" key="1">
    <source>
        <dbReference type="ARBA" id="ARBA00022801"/>
    </source>
</evidence>
<dbReference type="PANTHER" id="PTHR30404:SF0">
    <property type="entry name" value="N-ACETYLMURAMOYL-L-ALANINE AMIDASE AMIC"/>
    <property type="match status" value="1"/>
</dbReference>
<dbReference type="GO" id="GO:0008745">
    <property type="term" value="F:N-acetylmuramoyl-L-alanine amidase activity"/>
    <property type="evidence" value="ECO:0007669"/>
    <property type="project" value="InterPro"/>
</dbReference>
<evidence type="ECO:0000259" key="3">
    <source>
        <dbReference type="SMART" id="SM00646"/>
    </source>
</evidence>
<feature type="transmembrane region" description="Helical" evidence="2">
    <location>
        <begin position="7"/>
        <end position="28"/>
    </location>
</feature>
<keyword evidence="5" id="KW-1185">Reference proteome</keyword>
<dbReference type="EMBL" id="VOGC01000006">
    <property type="protein sequence ID" value="MQN01778.1"/>
    <property type="molecule type" value="Genomic_DNA"/>
</dbReference>
<dbReference type="Pfam" id="PF01520">
    <property type="entry name" value="Amidase_3"/>
    <property type="match status" value="2"/>
</dbReference>
<dbReference type="PANTHER" id="PTHR30404">
    <property type="entry name" value="N-ACETYLMURAMOYL-L-ALANINE AMIDASE"/>
    <property type="match status" value="1"/>
</dbReference>
<keyword evidence="2" id="KW-1133">Transmembrane helix</keyword>
<dbReference type="SUPFAM" id="SSF53187">
    <property type="entry name" value="Zn-dependent exopeptidases"/>
    <property type="match status" value="1"/>
</dbReference>
<gene>
    <name evidence="4" type="ORF">FRC54_07650</name>
</gene>
<accession>A0A6N7IZK1</accession>
<keyword evidence="2" id="KW-0812">Transmembrane</keyword>
<reference evidence="4" key="1">
    <citation type="journal article" date="2020" name="Appl. Environ. Microbiol.">
        <title>Medium-Chain Fatty Acid Synthesis by 'Candidatus Weimeria bifida' gen. nov., sp. nov., and 'Candidatus Pseudoramibacter fermentans' sp. nov.</title>
        <authorList>
            <person name="Scarborough M.J."/>
            <person name="Myers K.S."/>
            <person name="Donohue T.J."/>
            <person name="Noguera D.R."/>
        </authorList>
    </citation>
    <scope>NUCLEOTIDE SEQUENCE</scope>
    <source>
        <strain evidence="4">LCO1.1</strain>
    </source>
</reference>
<evidence type="ECO:0000256" key="2">
    <source>
        <dbReference type="SAM" id="Phobius"/>
    </source>
</evidence>
<keyword evidence="2" id="KW-0472">Membrane</keyword>
<dbReference type="CDD" id="cd02696">
    <property type="entry name" value="MurNAc-LAA"/>
    <property type="match status" value="1"/>
</dbReference>
<keyword evidence="1" id="KW-0378">Hydrolase</keyword>
<protein>
    <submittedName>
        <fullName evidence="4">N-acetylmuramoyl-L-alanine amidase</fullName>
    </submittedName>
</protein>
<dbReference type="GO" id="GO:0030288">
    <property type="term" value="C:outer membrane-bounded periplasmic space"/>
    <property type="evidence" value="ECO:0007669"/>
    <property type="project" value="TreeGrafter"/>
</dbReference>
<evidence type="ECO:0000313" key="4">
    <source>
        <dbReference type="EMBL" id="MQN01778.1"/>
    </source>
</evidence>
<dbReference type="AlphaFoldDB" id="A0A6N7IZK1"/>
<dbReference type="InterPro" id="IPR002508">
    <property type="entry name" value="MurNAc-LAA_cat"/>
</dbReference>
<sequence length="373" mass="41013">MGRIEKGAVRLISVLLIIISVTGISFIWTRQGTDLMARYRLKSKNGSLMKYIGRENKHENAITSLHSLCIRLPKSLSQSAVSIKSDSRFKEYHITIPSVSSSYFADYPVSGNGRSIKSLKYQMSGRGAVLTLTTTKPLFIKKSSDSSYLFFDFKEPRKCFDKVVLVDAGHGGSDRGTVAGGVSEKDISLSIVKYFKHFTDKKAVTEVKEYGTNLTSMKIKGVGKVGFFYTRLSDKTISDKDRIEEAKKIGADLFLSVETGSTASGRESEINGAQVLYRGSDKTSRSRKFADTVLKKLLSGLKCEDRGSIAGDEHYIVSASKIPVAIAEVGFITNKAERKKLVTADYQKKAAKALVEAVSEYLSDSGHKSSRKS</sequence>
<feature type="domain" description="MurNAc-LAA" evidence="3">
    <location>
        <begin position="243"/>
        <end position="359"/>
    </location>
</feature>
<proteinExistence type="predicted"/>
<dbReference type="GO" id="GO:0009253">
    <property type="term" value="P:peptidoglycan catabolic process"/>
    <property type="evidence" value="ECO:0007669"/>
    <property type="project" value="InterPro"/>
</dbReference>
<organism evidence="4 5">
    <name type="scientific">Candidatus Weimeria bifida</name>
    <dbReference type="NCBI Taxonomy" id="2599074"/>
    <lineage>
        <taxon>Bacteria</taxon>
        <taxon>Bacillati</taxon>
        <taxon>Bacillota</taxon>
        <taxon>Clostridia</taxon>
        <taxon>Lachnospirales</taxon>
        <taxon>Lachnospiraceae</taxon>
        <taxon>Candidatus Weimeria</taxon>
    </lineage>
</organism>
<dbReference type="SMART" id="SM00646">
    <property type="entry name" value="Ami_3"/>
    <property type="match status" value="1"/>
</dbReference>
<dbReference type="Gene3D" id="3.40.630.40">
    <property type="entry name" value="Zn-dependent exopeptidases"/>
    <property type="match status" value="1"/>
</dbReference>
<name>A0A6N7IZK1_9FIRM</name>
<dbReference type="InterPro" id="IPR050695">
    <property type="entry name" value="N-acetylmuramoyl_amidase_3"/>
</dbReference>
<evidence type="ECO:0000313" key="5">
    <source>
        <dbReference type="Proteomes" id="UP000460257"/>
    </source>
</evidence>
<comment type="caution">
    <text evidence="4">The sequence shown here is derived from an EMBL/GenBank/DDBJ whole genome shotgun (WGS) entry which is preliminary data.</text>
</comment>